<evidence type="ECO:0000313" key="4">
    <source>
        <dbReference type="Proteomes" id="UP000607559"/>
    </source>
</evidence>
<evidence type="ECO:0008006" key="5">
    <source>
        <dbReference type="Google" id="ProtNLM"/>
    </source>
</evidence>
<dbReference type="PROSITE" id="PS51257">
    <property type="entry name" value="PROKAR_LIPOPROTEIN"/>
    <property type="match status" value="1"/>
</dbReference>
<comment type="caution">
    <text evidence="3">The sequence shown here is derived from an EMBL/GenBank/DDBJ whole genome shotgun (WGS) entry which is preliminary data.</text>
</comment>
<evidence type="ECO:0000313" key="3">
    <source>
        <dbReference type="EMBL" id="GGA88009.1"/>
    </source>
</evidence>
<gene>
    <name evidence="3" type="ORF">GCM10011511_08940</name>
</gene>
<proteinExistence type="predicted"/>
<sequence>MKHLFPLIAFTLVIGATGCSSSRNAQTTDDVYYSSGSKRPAAAAANNDEYYSTAPSDNYVRMKAQDPARWSYFDDYNAYDSYYYSPVTASMGFGYGYPAYGFGYGLGYPYGMGFGYGLGFYDPYLCWNSYFLWNSWYNPYFYNPYYGGGVFVVSHSTPTAIYSNLRPFNSVAYHNGISHHTGTTSYNNRFYRPGMSTTSTYNSSLTGQGRQVNNTYYRPGSSNSNGGYRPYTPSNNNGGYRPAPSFSQPTRSYSPSFGGGGGGGGGFSRPGHH</sequence>
<reference evidence="3" key="1">
    <citation type="journal article" date="2014" name="Int. J. Syst. Evol. Microbiol.">
        <title>Complete genome sequence of Corynebacterium casei LMG S-19264T (=DSM 44701T), isolated from a smear-ripened cheese.</title>
        <authorList>
            <consortium name="US DOE Joint Genome Institute (JGI-PGF)"/>
            <person name="Walter F."/>
            <person name="Albersmeier A."/>
            <person name="Kalinowski J."/>
            <person name="Ruckert C."/>
        </authorList>
    </citation>
    <scope>NUCLEOTIDE SEQUENCE</scope>
    <source>
        <strain evidence="3">CGMCC 1.15448</strain>
    </source>
</reference>
<feature type="compositionally biased region" description="Polar residues" evidence="1">
    <location>
        <begin position="201"/>
        <end position="238"/>
    </location>
</feature>
<feature type="compositionally biased region" description="Polar residues" evidence="1">
    <location>
        <begin position="245"/>
        <end position="255"/>
    </location>
</feature>
<dbReference type="AlphaFoldDB" id="A0A8J2XR75"/>
<keyword evidence="4" id="KW-1185">Reference proteome</keyword>
<dbReference type="Proteomes" id="UP000607559">
    <property type="component" value="Unassembled WGS sequence"/>
</dbReference>
<reference evidence="3" key="2">
    <citation type="submission" date="2020-09" db="EMBL/GenBank/DDBJ databases">
        <authorList>
            <person name="Sun Q."/>
            <person name="Zhou Y."/>
        </authorList>
    </citation>
    <scope>NUCLEOTIDE SEQUENCE</scope>
    <source>
        <strain evidence="3">CGMCC 1.15448</strain>
    </source>
</reference>
<name>A0A8J2XR75_9BACT</name>
<dbReference type="EMBL" id="BMJC01000001">
    <property type="protein sequence ID" value="GGA88009.1"/>
    <property type="molecule type" value="Genomic_DNA"/>
</dbReference>
<keyword evidence="2" id="KW-0732">Signal</keyword>
<dbReference type="RefSeq" id="WP_188928962.1">
    <property type="nucleotide sequence ID" value="NZ_BMJC01000001.1"/>
</dbReference>
<feature type="region of interest" description="Disordered" evidence="1">
    <location>
        <begin position="201"/>
        <end position="273"/>
    </location>
</feature>
<feature type="compositionally biased region" description="Gly residues" evidence="1">
    <location>
        <begin position="257"/>
        <end position="273"/>
    </location>
</feature>
<accession>A0A8J2XR75</accession>
<feature type="signal peptide" evidence="2">
    <location>
        <begin position="1"/>
        <end position="25"/>
    </location>
</feature>
<organism evidence="3 4">
    <name type="scientific">Puia dinghuensis</name>
    <dbReference type="NCBI Taxonomy" id="1792502"/>
    <lineage>
        <taxon>Bacteria</taxon>
        <taxon>Pseudomonadati</taxon>
        <taxon>Bacteroidota</taxon>
        <taxon>Chitinophagia</taxon>
        <taxon>Chitinophagales</taxon>
        <taxon>Chitinophagaceae</taxon>
        <taxon>Puia</taxon>
    </lineage>
</organism>
<evidence type="ECO:0000256" key="2">
    <source>
        <dbReference type="SAM" id="SignalP"/>
    </source>
</evidence>
<feature type="chain" id="PRO_5035205779" description="Vitellogenin II" evidence="2">
    <location>
        <begin position="26"/>
        <end position="273"/>
    </location>
</feature>
<evidence type="ECO:0000256" key="1">
    <source>
        <dbReference type="SAM" id="MobiDB-lite"/>
    </source>
</evidence>
<protein>
    <recommendedName>
        <fullName evidence="5">Vitellogenin II</fullName>
    </recommendedName>
</protein>